<dbReference type="Proteomes" id="UP000182961">
    <property type="component" value="Unassembled WGS sequence"/>
</dbReference>
<reference evidence="2" key="1">
    <citation type="submission" date="2016-10" db="EMBL/GenBank/DDBJ databases">
        <authorList>
            <person name="Varghese N."/>
            <person name="Submissions S."/>
        </authorList>
    </citation>
    <scope>NUCLEOTIDE SEQUENCE [LARGE SCALE GENOMIC DNA]</scope>
    <source>
        <strain evidence="2">DSM 4002</strain>
    </source>
</reference>
<evidence type="ECO:0000313" key="1">
    <source>
        <dbReference type="EMBL" id="SFM62981.1"/>
    </source>
</evidence>
<protein>
    <submittedName>
        <fullName evidence="1">Uncharacterized protein</fullName>
    </submittedName>
</protein>
<gene>
    <name evidence="1" type="ORF">SAMN05444143_101799</name>
</gene>
<dbReference type="EMBL" id="FOUT01000001">
    <property type="protein sequence ID" value="SFM62981.1"/>
    <property type="molecule type" value="Genomic_DNA"/>
</dbReference>
<dbReference type="AlphaFoldDB" id="A0A1I4SF65"/>
<accession>A0A1I4SF65</accession>
<keyword evidence="2" id="KW-1185">Reference proteome</keyword>
<proteinExistence type="predicted"/>
<sequence>MAIPPNNSLRPCVIAVQLPTIFSKKHSCIRGHPFKQLFASLRLSGSTPTIFSKKHSCIRGPSFQTTLCVLASSRFNYPPSFQKSIRAFVATPSNNSLRPCVLAVQHQPSFQKSIRAFVAILSNNALRPCIFAVSLNP</sequence>
<evidence type="ECO:0000313" key="2">
    <source>
        <dbReference type="Proteomes" id="UP000182961"/>
    </source>
</evidence>
<organism evidence="1 2">
    <name type="scientific">Flavobacterium succinicans</name>
    <dbReference type="NCBI Taxonomy" id="29536"/>
    <lineage>
        <taxon>Bacteria</taxon>
        <taxon>Pseudomonadati</taxon>
        <taxon>Bacteroidota</taxon>
        <taxon>Flavobacteriia</taxon>
        <taxon>Flavobacteriales</taxon>
        <taxon>Flavobacteriaceae</taxon>
        <taxon>Flavobacterium</taxon>
    </lineage>
</organism>
<name>A0A1I4SF65_9FLAO</name>